<evidence type="ECO:0000313" key="6">
    <source>
        <dbReference type="EMBL" id="GAA2471055.1"/>
    </source>
</evidence>
<feature type="compositionally biased region" description="Basic and acidic residues" evidence="2">
    <location>
        <begin position="201"/>
        <end position="219"/>
    </location>
</feature>
<evidence type="ECO:0000313" key="7">
    <source>
        <dbReference type="Proteomes" id="UP001501721"/>
    </source>
</evidence>
<dbReference type="Proteomes" id="UP001501721">
    <property type="component" value="Unassembled WGS sequence"/>
</dbReference>
<comment type="caution">
    <text evidence="6">The sequence shown here is derived from an EMBL/GenBank/DDBJ whole genome shotgun (WGS) entry which is preliminary data.</text>
</comment>
<evidence type="ECO:0000259" key="4">
    <source>
        <dbReference type="Pfam" id="PF21725"/>
    </source>
</evidence>
<feature type="compositionally biased region" description="Polar residues" evidence="2">
    <location>
        <begin position="415"/>
        <end position="424"/>
    </location>
</feature>
<proteinExistence type="predicted"/>
<dbReference type="InterPro" id="IPR056823">
    <property type="entry name" value="TEN-like_YD-shell"/>
</dbReference>
<sequence length="1587" mass="174582">MGLGELGKITNTVLGAGEETWDAGKKKVGEGVDWAAHKVGGELDHIGLHQWADKVEDAGDGLASYLGATPGEQQLGETDDPEQLLHGAPERIRESAKHLRDFDSVFDKVGQEMRKVDSSGWEGEGGDAFRKKFGVHPAKWSTAAEACLGAAQALESYADTVKWAQSQAKEAVELYKKGTKASKDAVEAYNKKADAYNAKVKANEDPGPKPEPFHDPGKADIDSAVHKLAAARKQRNTAATEAQGKIKAALAHAPAEPPPLTRLRHELKDGCTEIDAEAVHFVGGVVKGTAGLLTFVRGLNPLDIYNVTHPANYLQHVSMTLSGLVALDEHPDRALKGMWSDFKKDPSEFGGRMLPQLFVGDGIGLETGLTRDAAQAGLRSAAEGTLKDGVRTGAEDAGKATARDTVREDPHQPSREQNSVTSEGTDPIDLATGKMYLPQTDVVLPGTLPLLLKRRVESGYRLGRWFGPSWSSTLDQRLEIDAEGVVFVTEDGLLLSYPHPAPGLPTLPSHGPRRPLDRVADGYTITDPETRRTWHFADRTEHLAVLEQVDDRNGNWLAFEHDAEGTPLAVFTSAGQGVRITTDSGRVTSYCLATTGEELKRFAYTDGNLTEVVNSSGLPLRFAYDDRGRVTSWTDTNNRSYTYAYDDRDRCVAEGGAAGHMALRLTYADPDPVTGLRTTTATTGAGHTRRYLVNDAWQVVAENDPLGATTSYVRDRYNRLLSTTDPLGHTTSFRYDETGDLISIVRPDGRESRAEYNELGLPVKLVHPDGTTVRQTFDSQGNRTSVTDSSGSTTRFTYNECGHLTSVTDPLGHTTTLVSDRAGLPLTVTGPLGAVTRYTRDPFGRPTAITDPADATTRLEWSIEGHLTRRTAADGTTESWTYDGEGNCTTHTDPLGGVTRFEYTHFDLLSSRTGPDGVRYEFAHDAELRLTQVTNPQGLTWSYDYDAAGRLRSETDFDHRTLTYAYDAAGRLTSRCNALGEKISFERNEIGQTVRKDAAGRVTTYAYDLTDQLARATGPDGTTLTLLRDRHGRLRSETVDGRTLTHTYDELGRRTGRTTPTGAVSTWSHDAAGRRTGMLSSGRPIDFTYDETGRELTRRIGETLTLAHTFDPLGRLTTQSVTGVDDALLQHRSYTYRADGNLTGVEDHLSGPRRFDLDATGRVTAVHAAGWTERYAYDEAGNQTEASWPPTHPGTEATGPRTYEGTRITRAGNVRYEHDALGRITLRQKTRLSKKPDTWHYTWDTEDRLTSVTTPDGTHWRYTYDPLGRRTSKQRLADDGKTVLEQVTFTWDGTTLCEQTTTSSALPNPVILTWDHQGLHPLTQTERITTTDTPQQEIDSRFFAIITDLVGTPSELVDEQGNLAWRTRTTLWGTTAWATDSTTYTPLRFPGQYYDPETGLHYNYFRHYDPETGRYLTLDPLGLTPAPNPASYVQNPHTWLDPMGLAGCPSGESGAAEVDPRKLDYLFNKNIKPDSHNSPRALQNELQLHRIGLSDTPASRRYVTEHLEGLSHQPFEKTFTKEWDGGRGDFGVTNSVLHGPHGALGVESTWEIFPDGGRRLSTVIFRGSGPNVTIRGTLPHWPAYTER</sequence>
<feature type="region of interest" description="Disordered" evidence="2">
    <location>
        <begin position="199"/>
        <end position="219"/>
    </location>
</feature>
<feature type="domain" description="DUF6531" evidence="3">
    <location>
        <begin position="426"/>
        <end position="497"/>
    </location>
</feature>
<dbReference type="Pfam" id="PF20148">
    <property type="entry name" value="DUF6531"/>
    <property type="match status" value="1"/>
</dbReference>
<dbReference type="PANTHER" id="PTHR32305:SF15">
    <property type="entry name" value="PROTEIN RHSA-RELATED"/>
    <property type="match status" value="1"/>
</dbReference>
<evidence type="ECO:0000259" key="3">
    <source>
        <dbReference type="Pfam" id="PF20148"/>
    </source>
</evidence>
<dbReference type="InterPro" id="IPR031325">
    <property type="entry name" value="RHS_repeat"/>
</dbReference>
<keyword evidence="1" id="KW-0677">Repeat</keyword>
<dbReference type="Pfam" id="PF25023">
    <property type="entry name" value="TEN_YD-shell"/>
    <property type="match status" value="1"/>
</dbReference>
<dbReference type="NCBIfam" id="TIGR03696">
    <property type="entry name" value="Rhs_assc_core"/>
    <property type="match status" value="1"/>
</dbReference>
<evidence type="ECO:0000256" key="2">
    <source>
        <dbReference type="SAM" id="MobiDB-lite"/>
    </source>
</evidence>
<feature type="domain" description="Putative T7SS secretion signal" evidence="4">
    <location>
        <begin position="18"/>
        <end position="257"/>
    </location>
</feature>
<feature type="compositionally biased region" description="Basic and acidic residues" evidence="2">
    <location>
        <begin position="385"/>
        <end position="414"/>
    </location>
</feature>
<dbReference type="InterPro" id="IPR050708">
    <property type="entry name" value="T6SS_VgrG/RHS"/>
</dbReference>
<name>A0ABN3KVV5_9ACTN</name>
<accession>A0ABN3KVV5</accession>
<reference evidence="6 7" key="1">
    <citation type="journal article" date="2019" name="Int. J. Syst. Evol. Microbiol.">
        <title>The Global Catalogue of Microorganisms (GCM) 10K type strain sequencing project: providing services to taxonomists for standard genome sequencing and annotation.</title>
        <authorList>
            <consortium name="The Broad Institute Genomics Platform"/>
            <consortium name="The Broad Institute Genome Sequencing Center for Infectious Disease"/>
            <person name="Wu L."/>
            <person name="Ma J."/>
        </authorList>
    </citation>
    <scope>NUCLEOTIDE SEQUENCE [LARGE SCALE GENOMIC DNA]</scope>
    <source>
        <strain evidence="6 7">JCM 6923</strain>
    </source>
</reference>
<dbReference type="InterPro" id="IPR022385">
    <property type="entry name" value="Rhs_assc_core"/>
</dbReference>
<dbReference type="InterPro" id="IPR049082">
    <property type="entry name" value="T7SS_signal"/>
</dbReference>
<evidence type="ECO:0000256" key="1">
    <source>
        <dbReference type="ARBA" id="ARBA00022737"/>
    </source>
</evidence>
<dbReference type="EMBL" id="BAAATL010000005">
    <property type="protein sequence ID" value="GAA2471055.1"/>
    <property type="molecule type" value="Genomic_DNA"/>
</dbReference>
<dbReference type="InterPro" id="IPR045351">
    <property type="entry name" value="DUF6531"/>
</dbReference>
<dbReference type="Pfam" id="PF05593">
    <property type="entry name" value="RHS_repeat"/>
    <property type="match status" value="10"/>
</dbReference>
<gene>
    <name evidence="6" type="ORF">GCM10010422_11700</name>
</gene>
<dbReference type="Gene3D" id="2.180.10.10">
    <property type="entry name" value="RHS repeat-associated core"/>
    <property type="match status" value="3"/>
</dbReference>
<evidence type="ECO:0000259" key="5">
    <source>
        <dbReference type="Pfam" id="PF25023"/>
    </source>
</evidence>
<dbReference type="PANTHER" id="PTHR32305">
    <property type="match status" value="1"/>
</dbReference>
<protein>
    <submittedName>
        <fullName evidence="6">RHS repeat-associated core domain-containing protein</fullName>
    </submittedName>
</protein>
<dbReference type="NCBIfam" id="TIGR01643">
    <property type="entry name" value="YD_repeat_2x"/>
    <property type="match status" value="14"/>
</dbReference>
<dbReference type="CDD" id="cd20724">
    <property type="entry name" value="CdiA-CT_Kp342-like"/>
    <property type="match status" value="1"/>
</dbReference>
<dbReference type="Pfam" id="PF21725">
    <property type="entry name" value="T7SS_signal"/>
    <property type="match status" value="1"/>
</dbReference>
<feature type="region of interest" description="Disordered" evidence="2">
    <location>
        <begin position="385"/>
        <end position="427"/>
    </location>
</feature>
<keyword evidence="7" id="KW-1185">Reference proteome</keyword>
<dbReference type="InterPro" id="IPR006530">
    <property type="entry name" value="YD"/>
</dbReference>
<feature type="domain" description="Teneurin-like YD-shell" evidence="5">
    <location>
        <begin position="1341"/>
        <end position="1419"/>
    </location>
</feature>
<organism evidence="6 7">
    <name type="scientific">Streptomyces graminearus</name>
    <dbReference type="NCBI Taxonomy" id="284030"/>
    <lineage>
        <taxon>Bacteria</taxon>
        <taxon>Bacillati</taxon>
        <taxon>Actinomycetota</taxon>
        <taxon>Actinomycetes</taxon>
        <taxon>Kitasatosporales</taxon>
        <taxon>Streptomycetaceae</taxon>
        <taxon>Streptomyces</taxon>
    </lineage>
</organism>
<dbReference type="RefSeq" id="WP_346077350.1">
    <property type="nucleotide sequence ID" value="NZ_BAAATL010000005.1"/>
</dbReference>